<comment type="caution">
    <text evidence="5">The sequence shown here is derived from an EMBL/GenBank/DDBJ whole genome shotgun (WGS) entry which is preliminary data.</text>
</comment>
<evidence type="ECO:0000313" key="5">
    <source>
        <dbReference type="EMBL" id="MFC4265798.1"/>
    </source>
</evidence>
<dbReference type="PANTHER" id="PTHR43464">
    <property type="entry name" value="METHYLTRANSFERASE"/>
    <property type="match status" value="1"/>
</dbReference>
<keyword evidence="1 5" id="KW-0489">Methyltransferase</keyword>
<dbReference type="GO" id="GO:0032259">
    <property type="term" value="P:methylation"/>
    <property type="evidence" value="ECO:0007669"/>
    <property type="project" value="UniProtKB-KW"/>
</dbReference>
<protein>
    <submittedName>
        <fullName evidence="5">Class I SAM-dependent methyltransferase</fullName>
        <ecNumber evidence="5">2.1.1.222</ecNumber>
        <ecNumber evidence="5">2.1.1.64</ecNumber>
    </submittedName>
</protein>
<dbReference type="EC" id="2.1.1.222" evidence="5"/>
<evidence type="ECO:0000313" key="6">
    <source>
        <dbReference type="Proteomes" id="UP001595773"/>
    </source>
</evidence>
<evidence type="ECO:0000256" key="1">
    <source>
        <dbReference type="ARBA" id="ARBA00022603"/>
    </source>
</evidence>
<dbReference type="SUPFAM" id="SSF53335">
    <property type="entry name" value="S-adenosyl-L-methionine-dependent methyltransferases"/>
    <property type="match status" value="1"/>
</dbReference>
<feature type="domain" description="Methyltransferase" evidence="4">
    <location>
        <begin position="52"/>
        <end position="143"/>
    </location>
</feature>
<accession>A0ABV8R328</accession>
<dbReference type="GO" id="GO:0102208">
    <property type="term" value="F:2-polyprenyl-6-hydroxyphenol methylase activity"/>
    <property type="evidence" value="ECO:0007669"/>
    <property type="project" value="UniProtKB-EC"/>
</dbReference>
<sequence>MNSENLWVAKNRTNPGHSASFMARFANLKADGVDVDGEARFADSLVAPASRILDAGCGMGRIGGELSRRGHTVIGVDLDAELIDAARQEHPGASWRLGDLTELNIPGEQFDLIVCAGNVMAFLAPGSAPTVLTHFREHLAPQGRAVVGFGAGRGYGFPDFFADVEDAGLFVTGNFSTWQLHPFTPESDFLVALVGPESTAGYEGASTTC</sequence>
<dbReference type="EC" id="2.1.1.64" evidence="5"/>
<evidence type="ECO:0000256" key="3">
    <source>
        <dbReference type="ARBA" id="ARBA00022691"/>
    </source>
</evidence>
<dbReference type="PANTHER" id="PTHR43464:SF19">
    <property type="entry name" value="UBIQUINONE BIOSYNTHESIS O-METHYLTRANSFERASE, MITOCHONDRIAL"/>
    <property type="match status" value="1"/>
</dbReference>
<dbReference type="Proteomes" id="UP001595773">
    <property type="component" value="Unassembled WGS sequence"/>
</dbReference>
<keyword evidence="2 5" id="KW-0808">Transferase</keyword>
<keyword evidence="3" id="KW-0949">S-adenosyl-L-methionine</keyword>
<dbReference type="GO" id="GO:0061542">
    <property type="term" value="F:3-demethylubiquinol 3-O-methyltransferase activity"/>
    <property type="evidence" value="ECO:0007669"/>
    <property type="project" value="UniProtKB-EC"/>
</dbReference>
<dbReference type="EMBL" id="JBHSCQ010000010">
    <property type="protein sequence ID" value="MFC4265798.1"/>
    <property type="molecule type" value="Genomic_DNA"/>
</dbReference>
<dbReference type="CDD" id="cd02440">
    <property type="entry name" value="AdoMet_MTases"/>
    <property type="match status" value="1"/>
</dbReference>
<organism evidence="5 6">
    <name type="scientific">Arthrobacter cryoconiti</name>
    <dbReference type="NCBI Taxonomy" id="748907"/>
    <lineage>
        <taxon>Bacteria</taxon>
        <taxon>Bacillati</taxon>
        <taxon>Actinomycetota</taxon>
        <taxon>Actinomycetes</taxon>
        <taxon>Micrococcales</taxon>
        <taxon>Micrococcaceae</taxon>
        <taxon>Arthrobacter</taxon>
    </lineage>
</organism>
<proteinExistence type="predicted"/>
<evidence type="ECO:0000256" key="2">
    <source>
        <dbReference type="ARBA" id="ARBA00022679"/>
    </source>
</evidence>
<dbReference type="RefSeq" id="WP_230067414.1">
    <property type="nucleotide sequence ID" value="NZ_BAABLL010000004.1"/>
</dbReference>
<name>A0ABV8R328_9MICC</name>
<reference evidence="6" key="1">
    <citation type="journal article" date="2019" name="Int. J. Syst. Evol. Microbiol.">
        <title>The Global Catalogue of Microorganisms (GCM) 10K type strain sequencing project: providing services to taxonomists for standard genome sequencing and annotation.</title>
        <authorList>
            <consortium name="The Broad Institute Genomics Platform"/>
            <consortium name="The Broad Institute Genome Sequencing Center for Infectious Disease"/>
            <person name="Wu L."/>
            <person name="Ma J."/>
        </authorList>
    </citation>
    <scope>NUCLEOTIDE SEQUENCE [LARGE SCALE GENOMIC DNA]</scope>
    <source>
        <strain evidence="6">CGMCC 1.10698</strain>
    </source>
</reference>
<gene>
    <name evidence="5" type="ORF">ACFOW9_09320</name>
</gene>
<dbReference type="Gene3D" id="3.40.50.150">
    <property type="entry name" value="Vaccinia Virus protein VP39"/>
    <property type="match status" value="1"/>
</dbReference>
<keyword evidence="6" id="KW-1185">Reference proteome</keyword>
<dbReference type="InterPro" id="IPR029063">
    <property type="entry name" value="SAM-dependent_MTases_sf"/>
</dbReference>
<dbReference type="InterPro" id="IPR041698">
    <property type="entry name" value="Methyltransf_25"/>
</dbReference>
<dbReference type="Pfam" id="PF13649">
    <property type="entry name" value="Methyltransf_25"/>
    <property type="match status" value="1"/>
</dbReference>
<evidence type="ECO:0000259" key="4">
    <source>
        <dbReference type="Pfam" id="PF13649"/>
    </source>
</evidence>